<keyword evidence="9" id="KW-1185">Reference proteome</keyword>
<proteinExistence type="predicted"/>
<evidence type="ECO:0000313" key="9">
    <source>
        <dbReference type="Proteomes" id="UP001652620"/>
    </source>
</evidence>
<feature type="compositionally biased region" description="Polar residues" evidence="7">
    <location>
        <begin position="503"/>
        <end position="522"/>
    </location>
</feature>
<protein>
    <submittedName>
        <fullName evidence="10">T-related protein isoform X1</fullName>
    </submittedName>
</protein>
<dbReference type="RefSeq" id="XP_049312894.1">
    <property type="nucleotide sequence ID" value="XM_049456937.1"/>
</dbReference>
<dbReference type="Pfam" id="PF00907">
    <property type="entry name" value="T-box"/>
    <property type="match status" value="1"/>
</dbReference>
<evidence type="ECO:0000259" key="8">
    <source>
        <dbReference type="PROSITE" id="PS50252"/>
    </source>
</evidence>
<dbReference type="GeneID" id="105227868"/>
<accession>A0ABM3JUI7</accession>
<feature type="compositionally biased region" description="Low complexity" evidence="7">
    <location>
        <begin position="484"/>
        <end position="502"/>
    </location>
</feature>
<dbReference type="SMART" id="SM00425">
    <property type="entry name" value="TBOX"/>
    <property type="match status" value="1"/>
</dbReference>
<gene>
    <name evidence="10" type="primary">LOC105227868</name>
</gene>
<evidence type="ECO:0000313" key="10">
    <source>
        <dbReference type="RefSeq" id="XP_049312894.1"/>
    </source>
</evidence>
<dbReference type="PROSITE" id="PS01264">
    <property type="entry name" value="TBOX_2"/>
    <property type="match status" value="1"/>
</dbReference>
<keyword evidence="5 6" id="KW-0539">Nucleus</keyword>
<dbReference type="PROSITE" id="PS01283">
    <property type="entry name" value="TBOX_1"/>
    <property type="match status" value="1"/>
</dbReference>
<evidence type="ECO:0000256" key="1">
    <source>
        <dbReference type="ARBA" id="ARBA00004123"/>
    </source>
</evidence>
<feature type="compositionally biased region" description="Low complexity" evidence="7">
    <location>
        <begin position="13"/>
        <end position="30"/>
    </location>
</feature>
<dbReference type="PROSITE" id="PS50252">
    <property type="entry name" value="TBOX_3"/>
    <property type="match status" value="1"/>
</dbReference>
<dbReference type="Gene3D" id="2.60.40.820">
    <property type="entry name" value="Transcription factor, T-box"/>
    <property type="match status" value="1"/>
</dbReference>
<dbReference type="Proteomes" id="UP001652620">
    <property type="component" value="Chromosome 5"/>
</dbReference>
<evidence type="ECO:0000256" key="2">
    <source>
        <dbReference type="ARBA" id="ARBA00023015"/>
    </source>
</evidence>
<evidence type="ECO:0000256" key="6">
    <source>
        <dbReference type="PROSITE-ProRule" id="PRU00201"/>
    </source>
</evidence>
<dbReference type="InterPro" id="IPR001699">
    <property type="entry name" value="TF_T-box"/>
</dbReference>
<comment type="subcellular location">
    <subcellularLocation>
        <location evidence="1 6">Nucleus</location>
    </subcellularLocation>
</comment>
<evidence type="ECO:0000256" key="4">
    <source>
        <dbReference type="ARBA" id="ARBA00023163"/>
    </source>
</evidence>
<comment type="caution">
    <text evidence="6">Lacks conserved residue(s) required for the propagation of feature annotation.</text>
</comment>
<evidence type="ECO:0000256" key="5">
    <source>
        <dbReference type="ARBA" id="ARBA00023242"/>
    </source>
</evidence>
<dbReference type="PANTHER" id="PTHR11267">
    <property type="entry name" value="T-BOX PROTEIN-RELATED"/>
    <property type="match status" value="1"/>
</dbReference>
<organism evidence="9 10">
    <name type="scientific">Bactrocera dorsalis</name>
    <name type="common">Oriental fruit fly</name>
    <name type="synonym">Dacus dorsalis</name>
    <dbReference type="NCBI Taxonomy" id="27457"/>
    <lineage>
        <taxon>Eukaryota</taxon>
        <taxon>Metazoa</taxon>
        <taxon>Ecdysozoa</taxon>
        <taxon>Arthropoda</taxon>
        <taxon>Hexapoda</taxon>
        <taxon>Insecta</taxon>
        <taxon>Pterygota</taxon>
        <taxon>Neoptera</taxon>
        <taxon>Endopterygota</taxon>
        <taxon>Diptera</taxon>
        <taxon>Brachycera</taxon>
        <taxon>Muscomorpha</taxon>
        <taxon>Tephritoidea</taxon>
        <taxon>Tephritidae</taxon>
        <taxon>Bactrocera</taxon>
        <taxon>Bactrocera</taxon>
    </lineage>
</organism>
<feature type="region of interest" description="Disordered" evidence="7">
    <location>
        <begin position="351"/>
        <end position="419"/>
    </location>
</feature>
<evidence type="ECO:0000256" key="7">
    <source>
        <dbReference type="SAM" id="MobiDB-lite"/>
    </source>
</evidence>
<reference evidence="10" key="1">
    <citation type="submission" date="2025-08" db="UniProtKB">
        <authorList>
            <consortium name="RefSeq"/>
        </authorList>
    </citation>
    <scope>IDENTIFICATION</scope>
    <source>
        <tissue evidence="10">Adult</tissue>
    </source>
</reference>
<keyword evidence="4" id="KW-0804">Transcription</keyword>
<dbReference type="PANTHER" id="PTHR11267:SF106">
    <property type="entry name" value="T-RELATED PROTEIN"/>
    <property type="match status" value="1"/>
</dbReference>
<name>A0ABM3JUI7_BACDO</name>
<dbReference type="SUPFAM" id="SSF49417">
    <property type="entry name" value="p53-like transcription factors"/>
    <property type="match status" value="1"/>
</dbReference>
<dbReference type="CDD" id="cd20192">
    <property type="entry name" value="T-box_TBXT_TBX19-like"/>
    <property type="match status" value="1"/>
</dbReference>
<feature type="region of interest" description="Disordered" evidence="7">
    <location>
        <begin position="717"/>
        <end position="736"/>
    </location>
</feature>
<keyword evidence="2" id="KW-0805">Transcription regulation</keyword>
<feature type="compositionally biased region" description="Polar residues" evidence="7">
    <location>
        <begin position="84"/>
        <end position="97"/>
    </location>
</feature>
<feature type="compositionally biased region" description="Low complexity" evidence="7">
    <location>
        <begin position="41"/>
        <end position="55"/>
    </location>
</feature>
<feature type="domain" description="T-box" evidence="8">
    <location>
        <begin position="109"/>
        <end position="289"/>
    </location>
</feature>
<feature type="region of interest" description="Disordered" evidence="7">
    <location>
        <begin position="484"/>
        <end position="529"/>
    </location>
</feature>
<evidence type="ECO:0000256" key="3">
    <source>
        <dbReference type="ARBA" id="ARBA00023125"/>
    </source>
</evidence>
<keyword evidence="3 6" id="KW-0238">DNA-binding</keyword>
<feature type="region of interest" description="Disordered" evidence="7">
    <location>
        <begin position="1"/>
        <end position="99"/>
    </location>
</feature>
<sequence>MTTSHILSAADPSGMNGTGNHSNSNNNINNMASVGADNALHNGTNNTNGGHTGAHSPHHAHHNMAANSSGGTAVNAGHAGGMSASMNQLGGTLTANRSPGMERNLHVSLDDRELWLRFQNLTNEMIVTKNGRRMFPVVKISTSGLDPAAMYTVLLEFVQVDTHRWKYVNGEWCHADFLQVPGGKAEVPPANPIYVHPESPNFGAHWMKEPISFAKVKLTNKTNGNGQIMLNSLHKYEPRVHLVRVGSEQRHVVTYAFPETQFIAVTAYQNEEVTSLKIKYNPFAKAFLDAKERPDTLYSHEAPYGWLIPPPTHYTSVAQAPPPPPPSLAVTNSPLGMSCDRYGRALNNRGMATHSARASPYARPRLPSSTPGASSPGPVGVINGSAGSASPPQQPPSAPHTPTSMQSTHTSNMSATASNVGLSSSSASAVGSFTGFTSSYTQSSFMPVEPSSSMFSYAGSWQGNAGYWSTPTAVPAVPPTAVPVNVSQNSSNGSGSVVRSMSAHNSPSPTNGASPNYTSPSPGYTIHHLTSHPTHQYNVAQTAAAAAHAADMYQSAAAPTQSYAAPPTHQVYHPTPTSPPHQLYTNVLNAPTALSYAGSSWHNGGGAEYGLYQNAAYGYQPEYIPLVSDLGYTTHPLEPVEVPKSYEDPQATLYKSPHQSDGASASSSVLTLECSNMKEHSPSVAVKLETLDSVVAPSHEHGAAVATAAEVAAVTASQNTQSGTWTPLTPPQSALQ</sequence>
<dbReference type="InterPro" id="IPR008967">
    <property type="entry name" value="p53-like_TF_DNA-bd_sf"/>
</dbReference>
<feature type="compositionally biased region" description="Low complexity" evidence="7">
    <location>
        <begin position="367"/>
        <end position="391"/>
    </location>
</feature>
<dbReference type="PRINTS" id="PR00937">
    <property type="entry name" value="TBOX"/>
</dbReference>
<dbReference type="InterPro" id="IPR046360">
    <property type="entry name" value="T-box_DNA-bd"/>
</dbReference>
<dbReference type="InterPro" id="IPR036960">
    <property type="entry name" value="T-box_sf"/>
</dbReference>
<dbReference type="InterPro" id="IPR018186">
    <property type="entry name" value="TF_T-box_CS"/>
</dbReference>